<name>A0ABN1UI68_9ACTN</name>
<keyword evidence="3" id="KW-1185">Reference proteome</keyword>
<keyword evidence="1" id="KW-1133">Transmembrane helix</keyword>
<feature type="transmembrane region" description="Helical" evidence="1">
    <location>
        <begin position="118"/>
        <end position="140"/>
    </location>
</feature>
<protein>
    <recommendedName>
        <fullName evidence="4">HupE/UreJ family protein</fullName>
    </recommendedName>
</protein>
<evidence type="ECO:0000256" key="1">
    <source>
        <dbReference type="SAM" id="Phobius"/>
    </source>
</evidence>
<comment type="caution">
    <text evidence="2">The sequence shown here is derived from an EMBL/GenBank/DDBJ whole genome shotgun (WGS) entry which is preliminary data.</text>
</comment>
<organism evidence="2 3">
    <name type="scientific">Nocardioides aquiterrae</name>
    <dbReference type="NCBI Taxonomy" id="203799"/>
    <lineage>
        <taxon>Bacteria</taxon>
        <taxon>Bacillati</taxon>
        <taxon>Actinomycetota</taxon>
        <taxon>Actinomycetes</taxon>
        <taxon>Propionibacteriales</taxon>
        <taxon>Nocardioidaceae</taxon>
        <taxon>Nocardioides</taxon>
    </lineage>
</organism>
<dbReference type="Proteomes" id="UP001499979">
    <property type="component" value="Unassembled WGS sequence"/>
</dbReference>
<gene>
    <name evidence="2" type="ORF">GCM10009606_33030</name>
</gene>
<evidence type="ECO:0000313" key="3">
    <source>
        <dbReference type="Proteomes" id="UP001499979"/>
    </source>
</evidence>
<sequence length="357" mass="36712">MLVASAGVVATALPASAHGIGGDAATSSVGGFVGIGIEHMLLGWDHLLFVAGVVLLAADPRRGAKTITAFVLGHSLTLIVATLAGWKVSPTLVDVVIVLSVAFVGAYGILGKPFGWDLFTAIVFGFGLVHGLGLSTRFQALGVPEDGMVWRLIAFNVGIEIGQLTAIVAILAVAGVVSSMIFSGKHDSALSTAAFVVLFNVAAIAAPVLAYQGFTEVGPSDGNLDVALPEGSQCTIAERTETFPAAGGGHTDKAFYEPDEELPIASFGHSLADGYVIVLYADNIPEGDVSALREFVTSDDPRGVLAGARATEDQSESGSGTEVVAVTANHQMTCQEIDVGALRQFSRAWMDSIGATA</sequence>
<evidence type="ECO:0000313" key="2">
    <source>
        <dbReference type="EMBL" id="GAA1151847.1"/>
    </source>
</evidence>
<feature type="transmembrane region" description="Helical" evidence="1">
    <location>
        <begin position="41"/>
        <end position="58"/>
    </location>
</feature>
<proteinExistence type="predicted"/>
<dbReference type="EMBL" id="BAAAJE010000017">
    <property type="protein sequence ID" value="GAA1151847.1"/>
    <property type="molecule type" value="Genomic_DNA"/>
</dbReference>
<feature type="transmembrane region" description="Helical" evidence="1">
    <location>
        <begin position="189"/>
        <end position="211"/>
    </location>
</feature>
<dbReference type="InterPro" id="IPR021454">
    <property type="entry name" value="DUF3105"/>
</dbReference>
<dbReference type="InterPro" id="IPR032809">
    <property type="entry name" value="Put_HupE_UreJ"/>
</dbReference>
<reference evidence="2 3" key="1">
    <citation type="journal article" date="2019" name="Int. J. Syst. Evol. Microbiol.">
        <title>The Global Catalogue of Microorganisms (GCM) 10K type strain sequencing project: providing services to taxonomists for standard genome sequencing and annotation.</title>
        <authorList>
            <consortium name="The Broad Institute Genomics Platform"/>
            <consortium name="The Broad Institute Genome Sequencing Center for Infectious Disease"/>
            <person name="Wu L."/>
            <person name="Ma J."/>
        </authorList>
    </citation>
    <scope>NUCLEOTIDE SEQUENCE [LARGE SCALE GENOMIC DNA]</scope>
    <source>
        <strain evidence="2 3">JCM 11813</strain>
    </source>
</reference>
<keyword evidence="1" id="KW-0472">Membrane</keyword>
<accession>A0ABN1UI68</accession>
<dbReference type="Pfam" id="PF11303">
    <property type="entry name" value="DUF3105"/>
    <property type="match status" value="1"/>
</dbReference>
<feature type="transmembrane region" description="Helical" evidence="1">
    <location>
        <begin position="92"/>
        <end position="111"/>
    </location>
</feature>
<feature type="transmembrane region" description="Helical" evidence="1">
    <location>
        <begin position="152"/>
        <end position="177"/>
    </location>
</feature>
<keyword evidence="1" id="KW-0812">Transmembrane</keyword>
<dbReference type="Pfam" id="PF13795">
    <property type="entry name" value="HupE_UreJ_2"/>
    <property type="match status" value="1"/>
</dbReference>
<evidence type="ECO:0008006" key="4">
    <source>
        <dbReference type="Google" id="ProtNLM"/>
    </source>
</evidence>
<feature type="transmembrane region" description="Helical" evidence="1">
    <location>
        <begin position="67"/>
        <end position="86"/>
    </location>
</feature>